<dbReference type="Gene3D" id="3.40.50.10110">
    <property type="entry name" value="DNA polymerase III subunit chi"/>
    <property type="match status" value="1"/>
</dbReference>
<keyword evidence="2" id="KW-1185">Reference proteome</keyword>
<dbReference type="SUPFAM" id="SSF102400">
    <property type="entry name" value="DNA polymerase III chi subunit"/>
    <property type="match status" value="1"/>
</dbReference>
<comment type="caution">
    <text evidence="1">The sequence shown here is derived from an EMBL/GenBank/DDBJ whole genome shotgun (WGS) entry which is preliminary data.</text>
</comment>
<organism evidence="1 2">
    <name type="scientific">Curvibacter cyanobacteriorum</name>
    <dbReference type="NCBI Taxonomy" id="3026422"/>
    <lineage>
        <taxon>Bacteria</taxon>
        <taxon>Pseudomonadati</taxon>
        <taxon>Pseudomonadota</taxon>
        <taxon>Betaproteobacteria</taxon>
        <taxon>Burkholderiales</taxon>
        <taxon>Comamonadaceae</taxon>
        <taxon>Curvibacter</taxon>
    </lineage>
</organism>
<accession>A0ABT5N3S7</accession>
<dbReference type="RefSeq" id="WP_273953737.1">
    <property type="nucleotide sequence ID" value="NZ_JAQSIP010000013.1"/>
</dbReference>
<dbReference type="Pfam" id="PF04364">
    <property type="entry name" value="DNA_pol3_chi"/>
    <property type="match status" value="1"/>
</dbReference>
<dbReference type="InterPro" id="IPR036768">
    <property type="entry name" value="PolIII_chi_sf"/>
</dbReference>
<dbReference type="InterPro" id="IPR007459">
    <property type="entry name" value="DNA_pol3_chi"/>
</dbReference>
<evidence type="ECO:0000313" key="1">
    <source>
        <dbReference type="EMBL" id="MDD0840957.1"/>
    </source>
</evidence>
<dbReference type="PANTHER" id="PTHR38767:SF1">
    <property type="entry name" value="DNA POLYMERASE III SUBUNIT CHI"/>
    <property type="match status" value="1"/>
</dbReference>
<reference evidence="1 2" key="1">
    <citation type="submission" date="2023-02" db="EMBL/GenBank/DDBJ databases">
        <title>Bacterial whole genomic sequence of Curvibacter sp. HBC61.</title>
        <authorList>
            <person name="Le V."/>
            <person name="Ko S.-R."/>
            <person name="Ahn C.-Y."/>
            <person name="Oh H.-M."/>
        </authorList>
    </citation>
    <scope>NUCLEOTIDE SEQUENCE [LARGE SCALE GENOMIC DNA]</scope>
    <source>
        <strain evidence="1 2">HBC61</strain>
    </source>
</reference>
<gene>
    <name evidence="1" type="ORF">PSQ40_20440</name>
</gene>
<dbReference type="EMBL" id="JAQSIP010000013">
    <property type="protein sequence ID" value="MDD0840957.1"/>
    <property type="molecule type" value="Genomic_DNA"/>
</dbReference>
<dbReference type="PANTHER" id="PTHR38767">
    <property type="entry name" value="DNA POLYMERASE III SUBUNIT CHI"/>
    <property type="match status" value="1"/>
</dbReference>
<sequence>MTEIAFHFNMPQKLPYVLRLLRKAVQAGARVTVTGEPRQLQVVDSRLWELAPHEFVPHCTADAESHVLAHSPVLLTADLALQSRPQVLVNVGPQVPAGFERFERVIEMVSLEDADRQAGRARWRHYADRGYAIVRHDIAVKGAA</sequence>
<dbReference type="Proteomes" id="UP001528673">
    <property type="component" value="Unassembled WGS sequence"/>
</dbReference>
<proteinExistence type="predicted"/>
<name>A0ABT5N3S7_9BURK</name>
<evidence type="ECO:0000313" key="2">
    <source>
        <dbReference type="Proteomes" id="UP001528673"/>
    </source>
</evidence>
<protein>
    <submittedName>
        <fullName evidence="1">DNA polymerase III subunit chi</fullName>
    </submittedName>
</protein>